<evidence type="ECO:0000313" key="4">
    <source>
        <dbReference type="Proteomes" id="UP000442533"/>
    </source>
</evidence>
<dbReference type="AlphaFoldDB" id="A0A844H6V9"/>
<sequence length="435" mass="46363">MDLLFCNDRLGEYPPSLYAQTRAALADFAPLRGEVRADVCVVGGGYTGLSAALHLAEAGRRVVLLEAHRVGFGASGRNGGQLGSGQRLEVDELERMAGREAAHHLWDMAEAAKALTRALAARAGVPVADGIAHAFRKPSEFDHARAMIERLARDYGYHAIEALDRDGFRALVPSEAYVAGELDMGAGHLHPLNLAIGMARLADAAGAVIHERSAVTGIRHGDVTGQTRVTTAGGTVLCDHLILACNGYLGDLEPKVAARVMPINNFIVATEPLGARAREVLARDIGVHDTKFVVNYWRLDPEGRLIFGGGENVSYRFPADIFAKVRKPLLQIYPGLADVKLTHAWGGTLAITMNRMPCFIRPAPNCLSASGYSGHGLALATLAGKLMAQAVAGQSEGFDTMAALPQPPFPGGAALRWPLLVAGMSWYALRDRLGV</sequence>
<evidence type="ECO:0000259" key="2">
    <source>
        <dbReference type="Pfam" id="PF01266"/>
    </source>
</evidence>
<dbReference type="Gene3D" id="3.50.50.60">
    <property type="entry name" value="FAD/NAD(P)-binding domain"/>
    <property type="match status" value="1"/>
</dbReference>
<dbReference type="InterPro" id="IPR006076">
    <property type="entry name" value="FAD-dep_OxRdtase"/>
</dbReference>
<organism evidence="3 4">
    <name type="scientific">Paracoccus limosus</name>
    <dbReference type="NCBI Taxonomy" id="913252"/>
    <lineage>
        <taxon>Bacteria</taxon>
        <taxon>Pseudomonadati</taxon>
        <taxon>Pseudomonadota</taxon>
        <taxon>Alphaproteobacteria</taxon>
        <taxon>Rhodobacterales</taxon>
        <taxon>Paracoccaceae</taxon>
        <taxon>Paracoccus</taxon>
    </lineage>
</organism>
<dbReference type="InterPro" id="IPR036188">
    <property type="entry name" value="FAD/NAD-bd_sf"/>
</dbReference>
<gene>
    <name evidence="3" type="ORF">GL279_14200</name>
</gene>
<dbReference type="PANTHER" id="PTHR13847">
    <property type="entry name" value="SARCOSINE DEHYDROGENASE-RELATED"/>
    <property type="match status" value="1"/>
</dbReference>
<evidence type="ECO:0000313" key="3">
    <source>
        <dbReference type="EMBL" id="MTH35755.1"/>
    </source>
</evidence>
<dbReference type="Proteomes" id="UP000442533">
    <property type="component" value="Unassembled WGS sequence"/>
</dbReference>
<dbReference type="SUPFAM" id="SSF51905">
    <property type="entry name" value="FAD/NAD(P)-binding domain"/>
    <property type="match status" value="1"/>
</dbReference>
<protein>
    <submittedName>
        <fullName evidence="3">FAD-dependent oxidoreductase</fullName>
    </submittedName>
</protein>
<evidence type="ECO:0000256" key="1">
    <source>
        <dbReference type="ARBA" id="ARBA00023002"/>
    </source>
</evidence>
<dbReference type="Pfam" id="PF01266">
    <property type="entry name" value="DAO"/>
    <property type="match status" value="1"/>
</dbReference>
<feature type="domain" description="FAD dependent oxidoreductase" evidence="2">
    <location>
        <begin position="38"/>
        <end position="389"/>
    </location>
</feature>
<dbReference type="PANTHER" id="PTHR13847:SF281">
    <property type="entry name" value="FAD DEPENDENT OXIDOREDUCTASE DOMAIN-CONTAINING PROTEIN"/>
    <property type="match status" value="1"/>
</dbReference>
<dbReference type="OrthoDB" id="9806601at2"/>
<proteinExistence type="predicted"/>
<dbReference type="EMBL" id="WMIF01000021">
    <property type="protein sequence ID" value="MTH35755.1"/>
    <property type="molecule type" value="Genomic_DNA"/>
</dbReference>
<comment type="caution">
    <text evidence="3">The sequence shown here is derived from an EMBL/GenBank/DDBJ whole genome shotgun (WGS) entry which is preliminary data.</text>
</comment>
<dbReference type="RefSeq" id="WP_155065296.1">
    <property type="nucleotide sequence ID" value="NZ_WMIF01000021.1"/>
</dbReference>
<keyword evidence="4" id="KW-1185">Reference proteome</keyword>
<keyword evidence="1" id="KW-0560">Oxidoreductase</keyword>
<dbReference type="Gene3D" id="3.30.9.10">
    <property type="entry name" value="D-Amino Acid Oxidase, subunit A, domain 2"/>
    <property type="match status" value="1"/>
</dbReference>
<reference evidence="3 4" key="1">
    <citation type="submission" date="2019-11" db="EMBL/GenBank/DDBJ databases">
        <authorList>
            <person name="Dong K."/>
        </authorList>
    </citation>
    <scope>NUCLEOTIDE SEQUENCE [LARGE SCALE GENOMIC DNA]</scope>
    <source>
        <strain evidence="3 4">JCM 17370</strain>
    </source>
</reference>
<name>A0A844H6V9_9RHOB</name>
<dbReference type="GO" id="GO:0005737">
    <property type="term" value="C:cytoplasm"/>
    <property type="evidence" value="ECO:0007669"/>
    <property type="project" value="TreeGrafter"/>
</dbReference>
<accession>A0A844H6V9</accession>
<dbReference type="GO" id="GO:0016491">
    <property type="term" value="F:oxidoreductase activity"/>
    <property type="evidence" value="ECO:0007669"/>
    <property type="project" value="UniProtKB-KW"/>
</dbReference>